<evidence type="ECO:0000313" key="3">
    <source>
        <dbReference type="Proteomes" id="UP000095210"/>
    </source>
</evidence>
<sequence length="348" mass="35696">MPGLTERLRTTAASFENRTAYELRNQLDAVGYGGDFGKAWREWVEVAYDFEYIGEYLDAAIKKAAAAHSGLAADASQNAVTPLAEFTRQAKEQALAIGSAVSGQGLSHKVVRRAAPLNPAPGPPAKEGFENVLPSSWTGHGDRVEHYEDENRAARSAMYAYQDASNEQLRSFPVFDPPPAVEYRVSEAVPTLPNADDEPSVQPSSVAGGVRSLPGDAGIPVSPSGIPAERAAGGGQPRFVSGGAGSSAGAGAFGRGRTHSDTGGNLAPRRTTGSASPTESGRPTGITPTGGGPAPTGGGMPAGRPTGNSGDGDGGGGMELEHERASYLVESEDLFGDGRQVAPPVVGG</sequence>
<evidence type="ECO:0000313" key="2">
    <source>
        <dbReference type="EMBL" id="AOS64977.1"/>
    </source>
</evidence>
<dbReference type="AlphaFoldDB" id="A0AAC9HSQ3"/>
<feature type="compositionally biased region" description="Gly residues" evidence="1">
    <location>
        <begin position="232"/>
        <end position="254"/>
    </location>
</feature>
<accession>A0AAC9HSQ3</accession>
<dbReference type="Proteomes" id="UP000095210">
    <property type="component" value="Chromosome"/>
</dbReference>
<organism evidence="2 3">
    <name type="scientific">Actinoalloteichus hymeniacidonis</name>
    <dbReference type="NCBI Taxonomy" id="340345"/>
    <lineage>
        <taxon>Bacteria</taxon>
        <taxon>Bacillati</taxon>
        <taxon>Actinomycetota</taxon>
        <taxon>Actinomycetes</taxon>
        <taxon>Pseudonocardiales</taxon>
        <taxon>Pseudonocardiaceae</taxon>
        <taxon>Actinoalloteichus</taxon>
    </lineage>
</organism>
<protein>
    <recommendedName>
        <fullName evidence="4">PPE family protein</fullName>
    </recommendedName>
</protein>
<evidence type="ECO:0000256" key="1">
    <source>
        <dbReference type="SAM" id="MobiDB-lite"/>
    </source>
</evidence>
<reference evidence="3" key="1">
    <citation type="submission" date="2016-03" db="EMBL/GenBank/DDBJ databases">
        <title>Complete genome sequence of the type strain Actinoalloteichus hymeniacidonis DSM 45092.</title>
        <authorList>
            <person name="Schaffert L."/>
            <person name="Albersmeier A."/>
            <person name="Winkler A."/>
            <person name="Kalinowski J."/>
            <person name="Zotchev S."/>
            <person name="Ruckert C."/>
        </authorList>
    </citation>
    <scope>NUCLEOTIDE SEQUENCE [LARGE SCALE GENOMIC DNA]</scope>
    <source>
        <strain evidence="3">HPA177(T) (DSM 45092(T))</strain>
    </source>
</reference>
<dbReference type="KEGG" id="ahm:TL08_20930"/>
<proteinExistence type="predicted"/>
<evidence type="ECO:0008006" key="4">
    <source>
        <dbReference type="Google" id="ProtNLM"/>
    </source>
</evidence>
<gene>
    <name evidence="2" type="ORF">TL08_20930</name>
</gene>
<feature type="region of interest" description="Disordered" evidence="1">
    <location>
        <begin position="191"/>
        <end position="324"/>
    </location>
</feature>
<feature type="compositionally biased region" description="Gly residues" evidence="1">
    <location>
        <begin position="309"/>
        <end position="318"/>
    </location>
</feature>
<dbReference type="EMBL" id="CP014859">
    <property type="protein sequence ID" value="AOS64977.1"/>
    <property type="molecule type" value="Genomic_DNA"/>
</dbReference>
<name>A0AAC9HSQ3_9PSEU</name>
<keyword evidence="3" id="KW-1185">Reference proteome</keyword>
<feature type="compositionally biased region" description="Gly residues" evidence="1">
    <location>
        <begin position="288"/>
        <end position="301"/>
    </location>
</feature>
<feature type="region of interest" description="Disordered" evidence="1">
    <location>
        <begin position="329"/>
        <end position="348"/>
    </location>
</feature>
<dbReference type="Gene3D" id="1.20.1260.20">
    <property type="entry name" value="PPE superfamily"/>
    <property type="match status" value="1"/>
</dbReference>
<dbReference type="InterPro" id="IPR038332">
    <property type="entry name" value="PPE_sf"/>
</dbReference>